<dbReference type="RefSeq" id="WP_070125582.1">
    <property type="nucleotide sequence ID" value="NZ_MDHN01000028.1"/>
</dbReference>
<dbReference type="OrthoDB" id="6331852at2"/>
<accession>A0A1E7ZAG6</accession>
<keyword evidence="2" id="KW-0472">Membrane</keyword>
<feature type="transmembrane region" description="Helical" evidence="2">
    <location>
        <begin position="153"/>
        <end position="172"/>
    </location>
</feature>
<organism evidence="3 4">
    <name type="scientific">Alteromonas confluentis</name>
    <dbReference type="NCBI Taxonomy" id="1656094"/>
    <lineage>
        <taxon>Bacteria</taxon>
        <taxon>Pseudomonadati</taxon>
        <taxon>Pseudomonadota</taxon>
        <taxon>Gammaproteobacteria</taxon>
        <taxon>Alteromonadales</taxon>
        <taxon>Alteromonadaceae</taxon>
        <taxon>Alteromonas/Salinimonas group</taxon>
        <taxon>Alteromonas</taxon>
    </lineage>
</organism>
<dbReference type="AlphaFoldDB" id="A0A1E7ZAG6"/>
<gene>
    <name evidence="3" type="ORF">BFC18_12155</name>
</gene>
<dbReference type="Proteomes" id="UP000175691">
    <property type="component" value="Unassembled WGS sequence"/>
</dbReference>
<evidence type="ECO:0000256" key="2">
    <source>
        <dbReference type="SAM" id="Phobius"/>
    </source>
</evidence>
<keyword evidence="4" id="KW-1185">Reference proteome</keyword>
<evidence type="ECO:0000313" key="3">
    <source>
        <dbReference type="EMBL" id="OFC70510.1"/>
    </source>
</evidence>
<keyword evidence="2" id="KW-0812">Transmembrane</keyword>
<sequence length="256" mass="28978">MTPDYSNYSRTDLEEALSSIDKEQFPERVKQIHQALAALDVSEDGSVSPDQEILLPEPEEETPEQTQRKVVKNFALTCGGLILAAMLLPVYFHSFLLNNEMAMPFKWAALVAALVVFVVTIKKMLHTNYLRKTNATLLARGKRPMTVDSPRRYIGVFGGALFLALFAAFTIYRGVPVAIHLYVLDSKEETLHATIAALPRRYRQKHCNGKIYLAEYEPQFFNYVCDASTRSQWEQLRPGQKILLYGSRSALGFLVK</sequence>
<feature type="transmembrane region" description="Helical" evidence="2">
    <location>
        <begin position="104"/>
        <end position="121"/>
    </location>
</feature>
<feature type="region of interest" description="Disordered" evidence="1">
    <location>
        <begin position="40"/>
        <end position="64"/>
    </location>
</feature>
<proteinExistence type="predicted"/>
<evidence type="ECO:0000313" key="4">
    <source>
        <dbReference type="Proteomes" id="UP000175691"/>
    </source>
</evidence>
<comment type="caution">
    <text evidence="3">The sequence shown here is derived from an EMBL/GenBank/DDBJ whole genome shotgun (WGS) entry which is preliminary data.</text>
</comment>
<dbReference type="EMBL" id="MDHN01000028">
    <property type="protein sequence ID" value="OFC70510.1"/>
    <property type="molecule type" value="Genomic_DNA"/>
</dbReference>
<evidence type="ECO:0000256" key="1">
    <source>
        <dbReference type="SAM" id="MobiDB-lite"/>
    </source>
</evidence>
<keyword evidence="2" id="KW-1133">Transmembrane helix</keyword>
<feature type="transmembrane region" description="Helical" evidence="2">
    <location>
        <begin position="74"/>
        <end position="92"/>
    </location>
</feature>
<name>A0A1E7ZAG6_9ALTE</name>
<reference evidence="3 4" key="1">
    <citation type="submission" date="2016-08" db="EMBL/GenBank/DDBJ databases">
        <authorList>
            <person name="Seilhamer J.J."/>
        </authorList>
    </citation>
    <scope>NUCLEOTIDE SEQUENCE [LARGE SCALE GENOMIC DNA]</scope>
    <source>
        <strain evidence="3 4">KCTC 42603</strain>
    </source>
</reference>
<protein>
    <submittedName>
        <fullName evidence="3">Uncharacterized protein</fullName>
    </submittedName>
</protein>